<keyword evidence="3" id="KW-1185">Reference proteome</keyword>
<gene>
    <name evidence="2" type="ORF">NHX12_019084</name>
</gene>
<proteinExistence type="predicted"/>
<dbReference type="AlphaFoldDB" id="A0A9Q0EW43"/>
<accession>A0A9Q0EW43</accession>
<name>A0A9Q0EW43_9TELE</name>
<dbReference type="Proteomes" id="UP001148018">
    <property type="component" value="Unassembled WGS sequence"/>
</dbReference>
<feature type="region of interest" description="Disordered" evidence="1">
    <location>
        <begin position="108"/>
        <end position="143"/>
    </location>
</feature>
<comment type="caution">
    <text evidence="2">The sequence shown here is derived from an EMBL/GenBank/DDBJ whole genome shotgun (WGS) entry which is preliminary data.</text>
</comment>
<dbReference type="EMBL" id="JANIIK010000035">
    <property type="protein sequence ID" value="KAJ3612826.1"/>
    <property type="molecule type" value="Genomic_DNA"/>
</dbReference>
<evidence type="ECO:0000256" key="1">
    <source>
        <dbReference type="SAM" id="MobiDB-lite"/>
    </source>
</evidence>
<evidence type="ECO:0000313" key="2">
    <source>
        <dbReference type="EMBL" id="KAJ3612826.1"/>
    </source>
</evidence>
<sequence>MEGDNAGKLRQEMKEQMIALTETLGITRFNSTLSGEARREWQKAFAAYRRVVQTHKPAGIAPTTRLVGRDQNRIPASFEKLLWARVFGGSPEKDYFGLVEDCGEGAEWQREQGSGEVERYDQTPSDPQKSPCVAVTGPPSLGQ</sequence>
<protein>
    <submittedName>
        <fullName evidence="2">Uncharacterized protein</fullName>
    </submittedName>
</protein>
<evidence type="ECO:0000313" key="3">
    <source>
        <dbReference type="Proteomes" id="UP001148018"/>
    </source>
</evidence>
<reference evidence="2" key="1">
    <citation type="submission" date="2022-07" db="EMBL/GenBank/DDBJ databases">
        <title>Chromosome-level genome of Muraenolepis orangiensis.</title>
        <authorList>
            <person name="Kim J."/>
        </authorList>
    </citation>
    <scope>NUCLEOTIDE SEQUENCE</scope>
    <source>
        <strain evidence="2">KU_S4_2022</strain>
        <tissue evidence="2">Muscle</tissue>
    </source>
</reference>
<organism evidence="2 3">
    <name type="scientific">Muraenolepis orangiensis</name>
    <name type="common">Patagonian moray cod</name>
    <dbReference type="NCBI Taxonomy" id="630683"/>
    <lineage>
        <taxon>Eukaryota</taxon>
        <taxon>Metazoa</taxon>
        <taxon>Chordata</taxon>
        <taxon>Craniata</taxon>
        <taxon>Vertebrata</taxon>
        <taxon>Euteleostomi</taxon>
        <taxon>Actinopterygii</taxon>
        <taxon>Neopterygii</taxon>
        <taxon>Teleostei</taxon>
        <taxon>Neoteleostei</taxon>
        <taxon>Acanthomorphata</taxon>
        <taxon>Zeiogadaria</taxon>
        <taxon>Gadariae</taxon>
        <taxon>Gadiformes</taxon>
        <taxon>Muraenolepidoidei</taxon>
        <taxon>Muraenolepididae</taxon>
        <taxon>Muraenolepis</taxon>
    </lineage>
</organism>